<reference evidence="4 5" key="1">
    <citation type="submission" date="2020-10" db="EMBL/GenBank/DDBJ databases">
        <title>Sequencing the genomes of 1000 actinobacteria strains.</title>
        <authorList>
            <person name="Klenk H.-P."/>
        </authorList>
    </citation>
    <scope>NUCLEOTIDE SEQUENCE [LARGE SCALE GENOMIC DNA]</scope>
    <source>
        <strain evidence="4 5">DSM 46744</strain>
    </source>
</reference>
<feature type="domain" description="CBS" evidence="3">
    <location>
        <begin position="74"/>
        <end position="129"/>
    </location>
</feature>
<dbReference type="InterPro" id="IPR046342">
    <property type="entry name" value="CBS_dom_sf"/>
</dbReference>
<feature type="domain" description="CBS" evidence="3">
    <location>
        <begin position="9"/>
        <end position="65"/>
    </location>
</feature>
<dbReference type="SUPFAM" id="SSF54631">
    <property type="entry name" value="CBS-domain pair"/>
    <property type="match status" value="1"/>
</dbReference>
<organism evidence="4 5">
    <name type="scientific">Actinomadura algeriensis</name>
    <dbReference type="NCBI Taxonomy" id="1679523"/>
    <lineage>
        <taxon>Bacteria</taxon>
        <taxon>Bacillati</taxon>
        <taxon>Actinomycetota</taxon>
        <taxon>Actinomycetes</taxon>
        <taxon>Streptosporangiales</taxon>
        <taxon>Thermomonosporaceae</taxon>
        <taxon>Actinomadura</taxon>
    </lineage>
</organism>
<dbReference type="SMART" id="SM00116">
    <property type="entry name" value="CBS"/>
    <property type="match status" value="2"/>
</dbReference>
<name>A0ABR9JL11_9ACTN</name>
<dbReference type="Gene3D" id="3.10.580.10">
    <property type="entry name" value="CBS-domain"/>
    <property type="match status" value="1"/>
</dbReference>
<dbReference type="PANTHER" id="PTHR43080">
    <property type="entry name" value="CBS DOMAIN-CONTAINING PROTEIN CBSX3, MITOCHONDRIAL"/>
    <property type="match status" value="1"/>
</dbReference>
<evidence type="ECO:0000259" key="3">
    <source>
        <dbReference type="PROSITE" id="PS51371"/>
    </source>
</evidence>
<keyword evidence="5" id="KW-1185">Reference proteome</keyword>
<evidence type="ECO:0000256" key="1">
    <source>
        <dbReference type="ARBA" id="ARBA00023122"/>
    </source>
</evidence>
<sequence>MARKIRDIMTGSPTSVSPELDIVTVARAMRDEDIGAVLVAEGDDMKGLVTDRDLVIRGLASGDDPKQVKIGGLASSATATIGPDDTTDKAAQLMRERAVRRLPVVEDGRPVGIISIGDLAVEKDTESALADISAARPNT</sequence>
<dbReference type="CDD" id="cd04622">
    <property type="entry name" value="CBS_pair_HRP1_like"/>
    <property type="match status" value="1"/>
</dbReference>
<dbReference type="PROSITE" id="PS51371">
    <property type="entry name" value="CBS"/>
    <property type="match status" value="2"/>
</dbReference>
<dbReference type="PANTHER" id="PTHR43080:SF2">
    <property type="entry name" value="CBS DOMAIN-CONTAINING PROTEIN"/>
    <property type="match status" value="1"/>
</dbReference>
<dbReference type="InterPro" id="IPR000644">
    <property type="entry name" value="CBS_dom"/>
</dbReference>
<evidence type="ECO:0000256" key="2">
    <source>
        <dbReference type="PROSITE-ProRule" id="PRU00703"/>
    </source>
</evidence>
<evidence type="ECO:0000313" key="5">
    <source>
        <dbReference type="Proteomes" id="UP000627838"/>
    </source>
</evidence>
<keyword evidence="1 2" id="KW-0129">CBS domain</keyword>
<accession>A0ABR9JL11</accession>
<protein>
    <submittedName>
        <fullName evidence="4">Signal-transduction protein with cAMP-binding, CBS, and nucleotidyltransferase domain</fullName>
    </submittedName>
</protein>
<evidence type="ECO:0000313" key="4">
    <source>
        <dbReference type="EMBL" id="MBE1531242.1"/>
    </source>
</evidence>
<dbReference type="InterPro" id="IPR051257">
    <property type="entry name" value="Diverse_CBS-Domain"/>
</dbReference>
<dbReference type="RefSeq" id="WP_192758144.1">
    <property type="nucleotide sequence ID" value="NZ_JADBDZ010000001.1"/>
</dbReference>
<dbReference type="EMBL" id="JADBDZ010000001">
    <property type="protein sequence ID" value="MBE1531242.1"/>
    <property type="molecule type" value="Genomic_DNA"/>
</dbReference>
<dbReference type="Proteomes" id="UP000627838">
    <property type="component" value="Unassembled WGS sequence"/>
</dbReference>
<comment type="caution">
    <text evidence="4">The sequence shown here is derived from an EMBL/GenBank/DDBJ whole genome shotgun (WGS) entry which is preliminary data.</text>
</comment>
<dbReference type="Pfam" id="PF00571">
    <property type="entry name" value="CBS"/>
    <property type="match status" value="2"/>
</dbReference>
<proteinExistence type="predicted"/>
<gene>
    <name evidence="4" type="ORF">H4W34_001075</name>
</gene>